<evidence type="ECO:0000313" key="6">
    <source>
        <dbReference type="EMBL" id="MDA2803824.1"/>
    </source>
</evidence>
<reference evidence="6" key="1">
    <citation type="submission" date="2023-01" db="EMBL/GenBank/DDBJ databases">
        <title>Draft genome sequence of Nocardiopsis sp. LSu2-4 isolated from halophytes.</title>
        <authorList>
            <person name="Duangmal K."/>
            <person name="Chantavorakit T."/>
        </authorList>
    </citation>
    <scope>NUCLEOTIDE SEQUENCE</scope>
    <source>
        <strain evidence="6">LSu2-4</strain>
    </source>
</reference>
<dbReference type="PANTHER" id="PTHR30246:SF1">
    <property type="entry name" value="2-DEHYDRO-3-DEOXY-6-PHOSPHOGALACTONATE ALDOLASE-RELATED"/>
    <property type="match status" value="1"/>
</dbReference>
<dbReference type="SUPFAM" id="SSF51569">
    <property type="entry name" value="Aldolase"/>
    <property type="match status" value="1"/>
</dbReference>
<comment type="similarity">
    <text evidence="2">Belongs to the KHG/KDPG aldolase family.</text>
</comment>
<dbReference type="Gene3D" id="3.20.20.70">
    <property type="entry name" value="Aldolase class I"/>
    <property type="match status" value="1"/>
</dbReference>
<dbReference type="InterPro" id="IPR031338">
    <property type="entry name" value="KDPG/KHG_AS_2"/>
</dbReference>
<dbReference type="GO" id="GO:0008674">
    <property type="term" value="F:2-dehydro-3-deoxy-6-phosphogalactonate aldolase activity"/>
    <property type="evidence" value="ECO:0007669"/>
    <property type="project" value="UniProtKB-EC"/>
</dbReference>
<comment type="subunit">
    <text evidence="3">Homotrimer.</text>
</comment>
<accession>A0ABT4THS8</accession>
<evidence type="ECO:0000256" key="3">
    <source>
        <dbReference type="ARBA" id="ARBA00011233"/>
    </source>
</evidence>
<dbReference type="EC" id="4.1.2.21" evidence="6"/>
<dbReference type="EMBL" id="JAQFWP010000006">
    <property type="protein sequence ID" value="MDA2803824.1"/>
    <property type="molecule type" value="Genomic_DNA"/>
</dbReference>
<dbReference type="RefSeq" id="WP_270676314.1">
    <property type="nucleotide sequence ID" value="NZ_JAQFWP010000006.1"/>
</dbReference>
<organism evidence="6 7">
    <name type="scientific">Nocardiopsis suaedae</name>
    <dbReference type="NCBI Taxonomy" id="3018444"/>
    <lineage>
        <taxon>Bacteria</taxon>
        <taxon>Bacillati</taxon>
        <taxon>Actinomycetota</taxon>
        <taxon>Actinomycetes</taxon>
        <taxon>Streptosporangiales</taxon>
        <taxon>Nocardiopsidaceae</taxon>
        <taxon>Nocardiopsis</taxon>
    </lineage>
</organism>
<dbReference type="PANTHER" id="PTHR30246">
    <property type="entry name" value="2-KETO-3-DEOXY-6-PHOSPHOGLUCONATE ALDOLASE"/>
    <property type="match status" value="1"/>
</dbReference>
<dbReference type="PROSITE" id="PS00160">
    <property type="entry name" value="ALDOLASE_KDPG_KHG_2"/>
    <property type="match status" value="1"/>
</dbReference>
<evidence type="ECO:0000256" key="5">
    <source>
        <dbReference type="ARBA" id="ARBA00023277"/>
    </source>
</evidence>
<evidence type="ECO:0000313" key="7">
    <source>
        <dbReference type="Proteomes" id="UP001165685"/>
    </source>
</evidence>
<keyword evidence="7" id="KW-1185">Reference proteome</keyword>
<protein>
    <submittedName>
        <fullName evidence="6">2-dehydro-3-deoxy-6-phosphogalactonate aldolase</fullName>
        <ecNumber evidence="6">4.1.2.21</ecNumber>
    </submittedName>
</protein>
<dbReference type="InterPro" id="IPR000887">
    <property type="entry name" value="Aldlse_KDPG_KHG"/>
</dbReference>
<dbReference type="InterPro" id="IPR013785">
    <property type="entry name" value="Aldolase_TIM"/>
</dbReference>
<comment type="caution">
    <text evidence="6">The sequence shown here is derived from an EMBL/GenBank/DDBJ whole genome shotgun (WGS) entry which is preliminary data.</text>
</comment>
<gene>
    <name evidence="6" type="ORF">O4U47_04815</name>
</gene>
<keyword evidence="5" id="KW-0119">Carbohydrate metabolism</keyword>
<proteinExistence type="inferred from homology"/>
<keyword evidence="4 6" id="KW-0456">Lyase</keyword>
<evidence type="ECO:0000256" key="2">
    <source>
        <dbReference type="ARBA" id="ARBA00006906"/>
    </source>
</evidence>
<name>A0ABT4THS8_9ACTN</name>
<evidence type="ECO:0000256" key="4">
    <source>
        <dbReference type="ARBA" id="ARBA00023239"/>
    </source>
</evidence>
<evidence type="ECO:0000256" key="1">
    <source>
        <dbReference type="ARBA" id="ARBA00004761"/>
    </source>
</evidence>
<dbReference type="Pfam" id="PF01081">
    <property type="entry name" value="Aldolase"/>
    <property type="match status" value="1"/>
</dbReference>
<dbReference type="Proteomes" id="UP001165685">
    <property type="component" value="Unassembled WGS sequence"/>
</dbReference>
<sequence>MTTAPIGLIAILRGLAPAEAPAVGDALYSAGLRAIEVPLNSPDPLDSVRELRARLPGDCRVGAGTVLSPAQVAAAADAGARMIVAPNTDPAVISAAAERGLDCYPGAATPTEAFTAVAAGASALKLFPADHIGVSGMKAWSSVLPTGTPLLPVGGVDESNLGEWLAAGAAGAGIGSSLYRPGDAPGAVAERAHALAACWARHTR</sequence>
<dbReference type="NCBIfam" id="NF006600">
    <property type="entry name" value="PRK09140.1"/>
    <property type="match status" value="1"/>
</dbReference>
<dbReference type="CDD" id="cd00452">
    <property type="entry name" value="KDPG_aldolase"/>
    <property type="match status" value="1"/>
</dbReference>
<comment type="pathway">
    <text evidence="1">Carbohydrate acid metabolism.</text>
</comment>